<dbReference type="AlphaFoldDB" id="A0A2P5EBV7"/>
<keyword evidence="2" id="KW-1185">Reference proteome</keyword>
<accession>A0A2P5EBV7</accession>
<feature type="non-terminal residue" evidence="1">
    <location>
        <position position="1"/>
    </location>
</feature>
<reference evidence="2" key="1">
    <citation type="submission" date="2016-06" db="EMBL/GenBank/DDBJ databases">
        <title>Parallel loss of symbiosis genes in relatives of nitrogen-fixing non-legume Parasponia.</title>
        <authorList>
            <person name="Van Velzen R."/>
            <person name="Holmer R."/>
            <person name="Bu F."/>
            <person name="Rutten L."/>
            <person name="Van Zeijl A."/>
            <person name="Liu W."/>
            <person name="Santuari L."/>
            <person name="Cao Q."/>
            <person name="Sharma T."/>
            <person name="Shen D."/>
            <person name="Roswanjaya Y."/>
            <person name="Wardhani T."/>
            <person name="Kalhor M.S."/>
            <person name="Jansen J."/>
            <person name="Van den Hoogen J."/>
            <person name="Gungor B."/>
            <person name="Hartog M."/>
            <person name="Hontelez J."/>
            <person name="Verver J."/>
            <person name="Yang W.-C."/>
            <person name="Schijlen E."/>
            <person name="Repin R."/>
            <person name="Schilthuizen M."/>
            <person name="Schranz E."/>
            <person name="Heidstra R."/>
            <person name="Miyata K."/>
            <person name="Fedorova E."/>
            <person name="Kohlen W."/>
            <person name="Bisseling T."/>
            <person name="Smit S."/>
            <person name="Geurts R."/>
        </authorList>
    </citation>
    <scope>NUCLEOTIDE SEQUENCE [LARGE SCALE GENOMIC DNA]</scope>
    <source>
        <strain evidence="2">cv. RG33-2</strain>
    </source>
</reference>
<gene>
    <name evidence="1" type="ORF">TorRG33x02_212120</name>
</gene>
<dbReference type="Pfam" id="PF14223">
    <property type="entry name" value="Retrotran_gag_2"/>
    <property type="match status" value="1"/>
</dbReference>
<comment type="caution">
    <text evidence="1">The sequence shown here is derived from an EMBL/GenBank/DDBJ whole genome shotgun (WGS) entry which is preliminary data.</text>
</comment>
<proteinExistence type="predicted"/>
<organism evidence="1 2">
    <name type="scientific">Trema orientale</name>
    <name type="common">Charcoal tree</name>
    <name type="synonym">Celtis orientalis</name>
    <dbReference type="NCBI Taxonomy" id="63057"/>
    <lineage>
        <taxon>Eukaryota</taxon>
        <taxon>Viridiplantae</taxon>
        <taxon>Streptophyta</taxon>
        <taxon>Embryophyta</taxon>
        <taxon>Tracheophyta</taxon>
        <taxon>Spermatophyta</taxon>
        <taxon>Magnoliopsida</taxon>
        <taxon>eudicotyledons</taxon>
        <taxon>Gunneridae</taxon>
        <taxon>Pentapetalae</taxon>
        <taxon>rosids</taxon>
        <taxon>fabids</taxon>
        <taxon>Rosales</taxon>
        <taxon>Cannabaceae</taxon>
        <taxon>Trema</taxon>
    </lineage>
</organism>
<evidence type="ECO:0000313" key="1">
    <source>
        <dbReference type="EMBL" id="PON83006.1"/>
    </source>
</evidence>
<evidence type="ECO:0008006" key="3">
    <source>
        <dbReference type="Google" id="ProtNLM"/>
    </source>
</evidence>
<sequence>ESSDMNVKNFEQWERSNRMSLMIMKHSIPETIKGAVPKVDNAKAFLDAIAKRFQKNEKAETSTMLNNLLAMRYKGKGNIREYIIEMSNLASKLKALKLELSDDLLVQLVLLSLPPQFSQFKVSYNTQKEKWTLNKLISQCVQEEDTLKRDKTESAHLATTSQDKKIKKLRIKELHLELHILKCNRNKMRIQPVSSARRQDM</sequence>
<dbReference type="PANTHER" id="PTHR35317">
    <property type="entry name" value="OS04G0629600 PROTEIN"/>
    <property type="match status" value="1"/>
</dbReference>
<dbReference type="Proteomes" id="UP000237000">
    <property type="component" value="Unassembled WGS sequence"/>
</dbReference>
<dbReference type="PANTHER" id="PTHR35317:SF42">
    <property type="entry name" value="RETROTRANSPOSON GAG DOMAIN-CONTAINING PROTEIN"/>
    <property type="match status" value="1"/>
</dbReference>
<evidence type="ECO:0000313" key="2">
    <source>
        <dbReference type="Proteomes" id="UP000237000"/>
    </source>
</evidence>
<name>A0A2P5EBV7_TREOI</name>
<dbReference type="InParanoid" id="A0A2P5EBV7"/>
<dbReference type="OrthoDB" id="1161799at2759"/>
<dbReference type="FunCoup" id="A0A2P5EBV7">
    <property type="interactions" value="19"/>
</dbReference>
<dbReference type="EMBL" id="JXTC01000185">
    <property type="protein sequence ID" value="PON83006.1"/>
    <property type="molecule type" value="Genomic_DNA"/>
</dbReference>
<protein>
    <recommendedName>
        <fullName evidence="3">UBN2 domain-containing protein</fullName>
    </recommendedName>
</protein>